<dbReference type="PRINTS" id="PR00080">
    <property type="entry name" value="SDRFAMILY"/>
</dbReference>
<dbReference type="InterPro" id="IPR002347">
    <property type="entry name" value="SDR_fam"/>
</dbReference>
<dbReference type="PANTHER" id="PTHR43490">
    <property type="entry name" value="(+)-NEOMENTHOL DEHYDROGENASE"/>
    <property type="match status" value="1"/>
</dbReference>
<name>A0A6M7THJ7_9HYPH</name>
<keyword evidence="3" id="KW-0560">Oxidoreductase</keyword>
<dbReference type="Gene3D" id="3.40.50.720">
    <property type="entry name" value="NAD(P)-binding Rossmann-like Domain"/>
    <property type="match status" value="1"/>
</dbReference>
<dbReference type="InterPro" id="IPR036291">
    <property type="entry name" value="NAD(P)-bd_dom_sf"/>
</dbReference>
<dbReference type="Pfam" id="PF00106">
    <property type="entry name" value="adh_short"/>
    <property type="match status" value="1"/>
</dbReference>
<dbReference type="PRINTS" id="PR00081">
    <property type="entry name" value="GDHRDH"/>
</dbReference>
<evidence type="ECO:0000313" key="6">
    <source>
        <dbReference type="Proteomes" id="UP000275530"/>
    </source>
</evidence>
<dbReference type="GO" id="GO:0016491">
    <property type="term" value="F:oxidoreductase activity"/>
    <property type="evidence" value="ECO:0007669"/>
    <property type="project" value="UniProtKB-KW"/>
</dbReference>
<proteinExistence type="inferred from homology"/>
<keyword evidence="2" id="KW-0521">NADP</keyword>
<keyword evidence="6" id="KW-1185">Reference proteome</keyword>
<gene>
    <name evidence="5" type="ORF">D3242_29565</name>
</gene>
<protein>
    <submittedName>
        <fullName evidence="5">SDR family NAD(P)-dependent oxidoreductase</fullName>
    </submittedName>
</protein>
<dbReference type="Proteomes" id="UP000275530">
    <property type="component" value="Unassembled WGS sequence"/>
</dbReference>
<comment type="similarity">
    <text evidence="1 4">Belongs to the short-chain dehydrogenases/reductases (SDR) family.</text>
</comment>
<evidence type="ECO:0000256" key="3">
    <source>
        <dbReference type="ARBA" id="ARBA00023002"/>
    </source>
</evidence>
<evidence type="ECO:0000256" key="1">
    <source>
        <dbReference type="ARBA" id="ARBA00006484"/>
    </source>
</evidence>
<evidence type="ECO:0000256" key="4">
    <source>
        <dbReference type="RuleBase" id="RU000363"/>
    </source>
</evidence>
<organism evidence="5 6">
    <name type="scientific">Mesorhizobium jarvisii</name>
    <dbReference type="NCBI Taxonomy" id="1777867"/>
    <lineage>
        <taxon>Bacteria</taxon>
        <taxon>Pseudomonadati</taxon>
        <taxon>Pseudomonadota</taxon>
        <taxon>Alphaproteobacteria</taxon>
        <taxon>Hyphomicrobiales</taxon>
        <taxon>Phyllobacteriaceae</taxon>
        <taxon>Mesorhizobium</taxon>
    </lineage>
</organism>
<dbReference type="PANTHER" id="PTHR43490:SF99">
    <property type="entry name" value="SHORT-CHAIN DEHYDROGENASE_REDUCTASE"/>
    <property type="match status" value="1"/>
</dbReference>
<dbReference type="RefSeq" id="WP_064981953.1">
    <property type="nucleotide sequence ID" value="NZ_CP033507.1"/>
</dbReference>
<evidence type="ECO:0000256" key="2">
    <source>
        <dbReference type="ARBA" id="ARBA00022857"/>
    </source>
</evidence>
<dbReference type="SUPFAM" id="SSF51735">
    <property type="entry name" value="NAD(P)-binding Rossmann-fold domains"/>
    <property type="match status" value="1"/>
</dbReference>
<evidence type="ECO:0000313" key="5">
    <source>
        <dbReference type="EMBL" id="RJT29105.1"/>
    </source>
</evidence>
<sequence>MTTHPNKVAIVTGANRGIGLETGRQLAKLGFTVLLGVRDLAKGEAAAKGLDGHVEAIALDVAAPDAAARAADEVERRFGRLDVLINNAAIHYDTGSRALRPDWTVIREAFETNVFGAWRVAAAFAPLLKASGHGRLVNVSSEGGSLASMGAGAPAYSTSKATLNALTRVLAADLRGSGVLVNAICPGWVATEMGGPGGRPVAQGAAGIVWAATLPDDGPTGGFFRDGKGLPW</sequence>
<comment type="caution">
    <text evidence="5">The sequence shown here is derived from an EMBL/GenBank/DDBJ whole genome shotgun (WGS) entry which is preliminary data.</text>
</comment>
<dbReference type="EMBL" id="QZXA01000016">
    <property type="protein sequence ID" value="RJT29105.1"/>
    <property type="molecule type" value="Genomic_DNA"/>
</dbReference>
<dbReference type="AlphaFoldDB" id="A0A6M7THJ7"/>
<accession>A0A6M7THJ7</accession>
<reference evidence="5 6" key="1">
    <citation type="submission" date="2018-09" db="EMBL/GenBank/DDBJ databases">
        <title>Mesorhizobium carmichaelinearum sp. nov. isolated from Carmichaelinea spp. root nodules in New Zealand.</title>
        <authorList>
            <person name="De Meyer S.E."/>
        </authorList>
    </citation>
    <scope>NUCLEOTIDE SEQUENCE [LARGE SCALE GENOMIC DNA]</scope>
    <source>
        <strain evidence="5 6">LMG 28313</strain>
    </source>
</reference>